<feature type="signal peptide" evidence="2">
    <location>
        <begin position="1"/>
        <end position="22"/>
    </location>
</feature>
<dbReference type="InterPro" id="IPR046216">
    <property type="entry name" value="DUF6249"/>
</dbReference>
<evidence type="ECO:0000256" key="1">
    <source>
        <dbReference type="SAM" id="Phobius"/>
    </source>
</evidence>
<reference evidence="4 5" key="1">
    <citation type="submission" date="2020-12" db="EMBL/GenBank/DDBJ databases">
        <title>Whole genome sequences of gut porcine anaerobes.</title>
        <authorList>
            <person name="Kubasova T."/>
            <person name="Jahodarova E."/>
            <person name="Rychlik I."/>
        </authorList>
    </citation>
    <scope>NUCLEOTIDE SEQUENCE [LARGE SCALE GENOMIC DNA]</scope>
    <source>
        <strain evidence="4 5">An925</strain>
    </source>
</reference>
<keyword evidence="1" id="KW-1133">Transmembrane helix</keyword>
<feature type="transmembrane region" description="Helical" evidence="1">
    <location>
        <begin position="147"/>
        <end position="167"/>
    </location>
</feature>
<accession>A0ABS9CD39</accession>
<dbReference type="EMBL" id="JADYTN010000003">
    <property type="protein sequence ID" value="MCF2562921.1"/>
    <property type="molecule type" value="Genomic_DNA"/>
</dbReference>
<feature type="domain" description="DUF6249" evidence="3">
    <location>
        <begin position="91"/>
        <end position="194"/>
    </location>
</feature>
<evidence type="ECO:0000313" key="4">
    <source>
        <dbReference type="EMBL" id="MCF2562921.1"/>
    </source>
</evidence>
<feature type="transmembrane region" description="Helical" evidence="1">
    <location>
        <begin position="173"/>
        <end position="192"/>
    </location>
</feature>
<keyword evidence="1" id="KW-0472">Membrane</keyword>
<feature type="chain" id="PRO_5045797787" description="DUF6249 domain-containing protein" evidence="2">
    <location>
        <begin position="23"/>
        <end position="220"/>
    </location>
</feature>
<protein>
    <recommendedName>
        <fullName evidence="3">DUF6249 domain-containing protein</fullName>
    </recommendedName>
</protein>
<feature type="transmembrane region" description="Helical" evidence="1">
    <location>
        <begin position="87"/>
        <end position="111"/>
    </location>
</feature>
<keyword evidence="2" id="KW-0732">Signal</keyword>
<evidence type="ECO:0000313" key="5">
    <source>
        <dbReference type="Proteomes" id="UP001200470"/>
    </source>
</evidence>
<dbReference type="RefSeq" id="WP_301637428.1">
    <property type="nucleotide sequence ID" value="NZ_JADYTN010000003.1"/>
</dbReference>
<name>A0ABS9CD39_9BACT</name>
<sequence>MRKLLFTLAFIATLTTSVPTMAQKHRHTPRTQELVDTTSSAATAIEAYSDTTATATDTITSYNNNSSNAPFASFDYDGGDEGFGAKFVITVCFILFVLAPISIIGLIFYFIRQSRKDKIRLAELAAQNGQPIPTDLLRSAKNSNANYAPGVRQCCLGIGLAIFLGIIMDELGFGIGALVFFIGLGKIISVYLTKDKSLPNAPETNASALDPARDNNDAQH</sequence>
<comment type="caution">
    <text evidence="4">The sequence shown here is derived from an EMBL/GenBank/DDBJ whole genome shotgun (WGS) entry which is preliminary data.</text>
</comment>
<gene>
    <name evidence="4" type="ORF">I6E12_02155</name>
</gene>
<keyword evidence="5" id="KW-1185">Reference proteome</keyword>
<keyword evidence="1" id="KW-0812">Transmembrane</keyword>
<dbReference type="Proteomes" id="UP001200470">
    <property type="component" value="Unassembled WGS sequence"/>
</dbReference>
<evidence type="ECO:0000256" key="2">
    <source>
        <dbReference type="SAM" id="SignalP"/>
    </source>
</evidence>
<evidence type="ECO:0000259" key="3">
    <source>
        <dbReference type="Pfam" id="PF19762"/>
    </source>
</evidence>
<organism evidence="4 5">
    <name type="scientific">Xylanibacter brevis</name>
    <dbReference type="NCBI Taxonomy" id="83231"/>
    <lineage>
        <taxon>Bacteria</taxon>
        <taxon>Pseudomonadati</taxon>
        <taxon>Bacteroidota</taxon>
        <taxon>Bacteroidia</taxon>
        <taxon>Bacteroidales</taxon>
        <taxon>Prevotellaceae</taxon>
        <taxon>Xylanibacter</taxon>
    </lineage>
</organism>
<dbReference type="Pfam" id="PF19762">
    <property type="entry name" value="DUF6249"/>
    <property type="match status" value="1"/>
</dbReference>
<proteinExistence type="predicted"/>